<feature type="chain" id="PRO_5045401228" description="Solute-binding protein family 3/N-terminal domain-containing protein" evidence="1">
    <location>
        <begin position="24"/>
        <end position="509"/>
    </location>
</feature>
<name>A0ABQ6HGB6_9GAMM</name>
<sequence>MVTQMFRLIFSLLITLCSYSSIAAKPILHVVAEEWPGATNKDLTGKYWNIIRAVYGKDYDIHYEIVSWNRALTLVARQRADIVVGVYQDQHENIITSQFHLDMDESFYLLYDKSLHNVNSLKDINNLTIAGRTNYIVKSSLPSGVKFYPMNSLANVNKLIMNERVDGALLYAKELNSADPSKSLDHIELLPKQKMYLGYANTEKGKQLAKLYDEKMPELIKSGQAKTFFPSGLAYQFANYTPKLDKPTIDWFLIPKMYQESSKLQTLFLDHQFSDYVADKFNDLNFNLKIGSVRVVDAAIAHEPPQQSTCVVNVFKSPKRAEFALFSKPINSYIKPRLVTLKETQFPFSTKLSHQKPVDLDTLIDSNPSIRIGIVNKGFAHNIISKELDEQSFNKFIIFEDRSYSTIMSMLYANRLDAVIIWPTILPEIMSDEFDVNLLESYSLPESVGRNFTTYLMCNNTPTNKKLITNFDRALSTPVEQKIMYGELLKRFDKQTAEIFKKELGLSIQ</sequence>
<dbReference type="SUPFAM" id="SSF53850">
    <property type="entry name" value="Periplasmic binding protein-like II"/>
    <property type="match status" value="2"/>
</dbReference>
<dbReference type="Gene3D" id="3.40.190.10">
    <property type="entry name" value="Periplasmic binding protein-like II"/>
    <property type="match status" value="2"/>
</dbReference>
<dbReference type="Proteomes" id="UP001157134">
    <property type="component" value="Unassembled WGS sequence"/>
</dbReference>
<evidence type="ECO:0000313" key="2">
    <source>
        <dbReference type="EMBL" id="GLX87143.1"/>
    </source>
</evidence>
<evidence type="ECO:0000256" key="1">
    <source>
        <dbReference type="SAM" id="SignalP"/>
    </source>
</evidence>
<accession>A0ABQ6HGB6</accession>
<organism evidence="2 3">
    <name type="scientific">Thalassotalea loyana</name>
    <dbReference type="NCBI Taxonomy" id="280483"/>
    <lineage>
        <taxon>Bacteria</taxon>
        <taxon>Pseudomonadati</taxon>
        <taxon>Pseudomonadota</taxon>
        <taxon>Gammaproteobacteria</taxon>
        <taxon>Alteromonadales</taxon>
        <taxon>Colwelliaceae</taxon>
        <taxon>Thalassotalea</taxon>
    </lineage>
</organism>
<feature type="signal peptide" evidence="1">
    <location>
        <begin position="1"/>
        <end position="23"/>
    </location>
</feature>
<dbReference type="EMBL" id="BSSV01000009">
    <property type="protein sequence ID" value="GLX87143.1"/>
    <property type="molecule type" value="Genomic_DNA"/>
</dbReference>
<gene>
    <name evidence="2" type="ORF">tloyanaT_33960</name>
</gene>
<keyword evidence="1" id="KW-0732">Signal</keyword>
<evidence type="ECO:0000313" key="3">
    <source>
        <dbReference type="Proteomes" id="UP001157134"/>
    </source>
</evidence>
<proteinExistence type="predicted"/>
<evidence type="ECO:0008006" key="4">
    <source>
        <dbReference type="Google" id="ProtNLM"/>
    </source>
</evidence>
<comment type="caution">
    <text evidence="2">The sequence shown here is derived from an EMBL/GenBank/DDBJ whole genome shotgun (WGS) entry which is preliminary data.</text>
</comment>
<reference evidence="2 3" key="1">
    <citation type="submission" date="2023-03" db="EMBL/GenBank/DDBJ databases">
        <title>Thalassotalea loyana LMG 22536T draft genome sequence.</title>
        <authorList>
            <person name="Sawabe T."/>
        </authorList>
    </citation>
    <scope>NUCLEOTIDE SEQUENCE [LARGE SCALE GENOMIC DNA]</scope>
    <source>
        <strain evidence="2 3">LMG 22536</strain>
    </source>
</reference>
<keyword evidence="3" id="KW-1185">Reference proteome</keyword>
<protein>
    <recommendedName>
        <fullName evidence="4">Solute-binding protein family 3/N-terminal domain-containing protein</fullName>
    </recommendedName>
</protein>